<sequence length="236" mass="23633">MGELRHRSAAAGRVARRIAIVVGVVLVATASVGAVAGSASATAGENATASDAAEPHVVDASVNELDDGRAVLLVVLDTDTGTETVVTELDRDRGDAERDDAESAPSIDEFPDGIDIRNLSDAGFENVSVDGIDLSNGSSDLVAAENLTGVDGVAGATANGSPADADAPGSIGGDPIDVSLLDVPDGLRSPPERLTRAVSREPAFGAGWLLPGALAALGGAMATLGVGALAIWRRTF</sequence>
<proteinExistence type="predicted"/>
<dbReference type="EMBL" id="BAAADV010000001">
    <property type="protein sequence ID" value="GAA0665861.1"/>
    <property type="molecule type" value="Genomic_DNA"/>
</dbReference>
<name>A0AAV3T7H5_9EURY</name>
<keyword evidence="1" id="KW-0472">Membrane</keyword>
<protein>
    <submittedName>
        <fullName evidence="2">Uncharacterized protein</fullName>
    </submittedName>
</protein>
<dbReference type="AlphaFoldDB" id="A0AAV3T7H5"/>
<evidence type="ECO:0000256" key="1">
    <source>
        <dbReference type="SAM" id="Phobius"/>
    </source>
</evidence>
<comment type="caution">
    <text evidence="2">The sequence shown here is derived from an EMBL/GenBank/DDBJ whole genome shotgun (WGS) entry which is preliminary data.</text>
</comment>
<keyword evidence="1" id="KW-1133">Transmembrane helix</keyword>
<evidence type="ECO:0000313" key="3">
    <source>
        <dbReference type="Proteomes" id="UP001500420"/>
    </source>
</evidence>
<keyword evidence="3" id="KW-1185">Reference proteome</keyword>
<organism evidence="2 3">
    <name type="scientific">Natronoarchaeum mannanilyticum</name>
    <dbReference type="NCBI Taxonomy" id="926360"/>
    <lineage>
        <taxon>Archaea</taxon>
        <taxon>Methanobacteriati</taxon>
        <taxon>Methanobacteriota</taxon>
        <taxon>Stenosarchaea group</taxon>
        <taxon>Halobacteria</taxon>
        <taxon>Halobacteriales</taxon>
        <taxon>Natronoarchaeaceae</taxon>
    </lineage>
</organism>
<accession>A0AAV3T7H5</accession>
<gene>
    <name evidence="2" type="ORF">GCM10009020_08770</name>
</gene>
<dbReference type="Proteomes" id="UP001500420">
    <property type="component" value="Unassembled WGS sequence"/>
</dbReference>
<feature type="transmembrane region" description="Helical" evidence="1">
    <location>
        <begin position="208"/>
        <end position="232"/>
    </location>
</feature>
<dbReference type="RefSeq" id="WP_343772670.1">
    <property type="nucleotide sequence ID" value="NZ_BAAADV010000001.1"/>
</dbReference>
<evidence type="ECO:0000313" key="2">
    <source>
        <dbReference type="EMBL" id="GAA0665861.1"/>
    </source>
</evidence>
<keyword evidence="1" id="KW-0812">Transmembrane</keyword>
<reference evidence="2 3" key="1">
    <citation type="journal article" date="2019" name="Int. J. Syst. Evol. Microbiol.">
        <title>The Global Catalogue of Microorganisms (GCM) 10K type strain sequencing project: providing services to taxonomists for standard genome sequencing and annotation.</title>
        <authorList>
            <consortium name="The Broad Institute Genomics Platform"/>
            <consortium name="The Broad Institute Genome Sequencing Center for Infectious Disease"/>
            <person name="Wu L."/>
            <person name="Ma J."/>
        </authorList>
    </citation>
    <scope>NUCLEOTIDE SEQUENCE [LARGE SCALE GENOMIC DNA]</scope>
    <source>
        <strain evidence="2 3">JCM 16328</strain>
    </source>
</reference>